<comment type="caution">
    <text evidence="1">The sequence shown here is derived from an EMBL/GenBank/DDBJ whole genome shotgun (WGS) entry which is preliminary data.</text>
</comment>
<gene>
    <name evidence="1" type="ORF">PSTT_06774</name>
</gene>
<evidence type="ECO:0000313" key="1">
    <source>
        <dbReference type="EMBL" id="POW09537.1"/>
    </source>
</evidence>
<accession>A0A2S4VJ44</accession>
<feature type="non-terminal residue" evidence="1">
    <location>
        <position position="83"/>
    </location>
</feature>
<organism evidence="1 2">
    <name type="scientific">Puccinia striiformis</name>
    <dbReference type="NCBI Taxonomy" id="27350"/>
    <lineage>
        <taxon>Eukaryota</taxon>
        <taxon>Fungi</taxon>
        <taxon>Dikarya</taxon>
        <taxon>Basidiomycota</taxon>
        <taxon>Pucciniomycotina</taxon>
        <taxon>Pucciniomycetes</taxon>
        <taxon>Pucciniales</taxon>
        <taxon>Pucciniaceae</taxon>
        <taxon>Puccinia</taxon>
    </lineage>
</organism>
<keyword evidence="2" id="KW-1185">Reference proteome</keyword>
<evidence type="ECO:0000313" key="2">
    <source>
        <dbReference type="Proteomes" id="UP000239156"/>
    </source>
</evidence>
<dbReference type="VEuPathDB" id="FungiDB:PSTT_06774"/>
<feature type="non-terminal residue" evidence="1">
    <location>
        <position position="1"/>
    </location>
</feature>
<dbReference type="EMBL" id="PKSL01000054">
    <property type="protein sequence ID" value="POW09537.1"/>
    <property type="molecule type" value="Genomic_DNA"/>
</dbReference>
<reference evidence="1" key="1">
    <citation type="submission" date="2017-12" db="EMBL/GenBank/DDBJ databases">
        <title>Gene loss provides genomic basis for host adaptation in cereal stripe rust fungi.</title>
        <authorList>
            <person name="Xia C."/>
        </authorList>
    </citation>
    <scope>NUCLEOTIDE SEQUENCE [LARGE SCALE GENOMIC DNA]</scope>
    <source>
        <strain evidence="1">93-210</strain>
    </source>
</reference>
<dbReference type="AlphaFoldDB" id="A0A2S4VJ44"/>
<name>A0A2S4VJ44_9BASI</name>
<sequence>SISAAKCSKSPGYGLTLLVGSRLGPFTEALVVDHRSRHPDRCIHQSRDITKVVDPSCAKAVESSSAKFFNSSGPNAVHCAEAG</sequence>
<proteinExistence type="predicted"/>
<dbReference type="Proteomes" id="UP000239156">
    <property type="component" value="Unassembled WGS sequence"/>
</dbReference>
<protein>
    <submittedName>
        <fullName evidence="1">Uncharacterized protein</fullName>
    </submittedName>
</protein>